<evidence type="ECO:0000313" key="1">
    <source>
        <dbReference type="EMBL" id="PNW83804.1"/>
    </source>
</evidence>
<dbReference type="Proteomes" id="UP000006906">
    <property type="component" value="Chromosome 4"/>
</dbReference>
<dbReference type="GeneID" id="5726823"/>
<dbReference type="PaxDb" id="3055-EDO97652"/>
<sequence length="533" mass="59381">MEEREKLQKELNDIGAEIARMSESAESAKDAEDKRYYREKELMLRKKELLLLEKFEARASAAGLGAGSAAGAGAAAGLGPGSTAADVHPIASSMVAALLRMPAVPGPGELLSLGPNIVFQFQPDFSALYVRECYPRLFDALVCDEKPTKYIVTGTPGIGKSWFATYLILRLLKRSSPPPFIVWEHFMYPGEAWCYVHETGQVVMGQRSSFRQLLYNPATWYIVDGAPPLFDILARTVLLTSPKRDTFKELRKQGAALLYMPLWELDELQACRRLMYSTVDESLTTALHQHYGGVARFALGLPWTNPGKGLHKLLEELRAAVDGCNTAQMQSSIGAISSGPEVSHRLLHIVSNKETFEMQYLVFASKWVAEEFAKKAVRAELQALVSLLSSTSGALYGMLYEATMHAVLTMGGCFTAVPISYGVKTSTFIRGVEEKLQFDPCTEQEFFEAVPSSPTEQIYYRPSSARFPTVDALRRGNGTCDFFQMTVQNSKRLDTFRTFSHNSHNRHTKIRWPLTRPLTAAATTSGSRKLRWW</sequence>
<dbReference type="PANTHER" id="PTHR33129:SF1">
    <property type="entry name" value="ATP-BINDING PROTEIN"/>
    <property type="match status" value="1"/>
</dbReference>
<dbReference type="InParanoid" id="A8JEQ6"/>
<keyword evidence="2" id="KW-1185">Reference proteome</keyword>
<dbReference type="KEGG" id="cre:CHLRE_04g217911v5"/>
<proteinExistence type="predicted"/>
<reference evidence="1 2" key="1">
    <citation type="journal article" date="2007" name="Science">
        <title>The Chlamydomonas genome reveals the evolution of key animal and plant functions.</title>
        <authorList>
            <person name="Merchant S.S."/>
            <person name="Prochnik S.E."/>
            <person name="Vallon O."/>
            <person name="Harris E.H."/>
            <person name="Karpowicz S.J."/>
            <person name="Witman G.B."/>
            <person name="Terry A."/>
            <person name="Salamov A."/>
            <person name="Fritz-Laylin L.K."/>
            <person name="Marechal-Drouard L."/>
            <person name="Marshall W.F."/>
            <person name="Qu L.H."/>
            <person name="Nelson D.R."/>
            <person name="Sanderfoot A.A."/>
            <person name="Spalding M.H."/>
            <person name="Kapitonov V.V."/>
            <person name="Ren Q."/>
            <person name="Ferris P."/>
            <person name="Lindquist E."/>
            <person name="Shapiro H."/>
            <person name="Lucas S.M."/>
            <person name="Grimwood J."/>
            <person name="Schmutz J."/>
            <person name="Cardol P."/>
            <person name="Cerutti H."/>
            <person name="Chanfreau G."/>
            <person name="Chen C.L."/>
            <person name="Cognat V."/>
            <person name="Croft M.T."/>
            <person name="Dent R."/>
            <person name="Dutcher S."/>
            <person name="Fernandez E."/>
            <person name="Fukuzawa H."/>
            <person name="Gonzalez-Ballester D."/>
            <person name="Gonzalez-Halphen D."/>
            <person name="Hallmann A."/>
            <person name="Hanikenne M."/>
            <person name="Hippler M."/>
            <person name="Inwood W."/>
            <person name="Jabbari K."/>
            <person name="Kalanon M."/>
            <person name="Kuras R."/>
            <person name="Lefebvre P.A."/>
            <person name="Lemaire S.D."/>
            <person name="Lobanov A.V."/>
            <person name="Lohr M."/>
            <person name="Manuell A."/>
            <person name="Meier I."/>
            <person name="Mets L."/>
            <person name="Mittag M."/>
            <person name="Mittelmeier T."/>
            <person name="Moroney J.V."/>
            <person name="Moseley J."/>
            <person name="Napoli C."/>
            <person name="Nedelcu A.M."/>
            <person name="Niyogi K."/>
            <person name="Novoselov S.V."/>
            <person name="Paulsen I.T."/>
            <person name="Pazour G."/>
            <person name="Purton S."/>
            <person name="Ral J.P."/>
            <person name="Riano-Pachon D.M."/>
            <person name="Riekhof W."/>
            <person name="Rymarquis L."/>
            <person name="Schroda M."/>
            <person name="Stern D."/>
            <person name="Umen J."/>
            <person name="Willows R."/>
            <person name="Wilson N."/>
            <person name="Zimmer S.L."/>
            <person name="Allmer J."/>
            <person name="Balk J."/>
            <person name="Bisova K."/>
            <person name="Chen C.J."/>
            <person name="Elias M."/>
            <person name="Gendler K."/>
            <person name="Hauser C."/>
            <person name="Lamb M.R."/>
            <person name="Ledford H."/>
            <person name="Long J.C."/>
            <person name="Minagawa J."/>
            <person name="Page M.D."/>
            <person name="Pan J."/>
            <person name="Pootakham W."/>
            <person name="Roje S."/>
            <person name="Rose A."/>
            <person name="Stahlberg E."/>
            <person name="Terauchi A.M."/>
            <person name="Yang P."/>
            <person name="Ball S."/>
            <person name="Bowler C."/>
            <person name="Dieckmann C.L."/>
            <person name="Gladyshev V.N."/>
            <person name="Green P."/>
            <person name="Jorgensen R."/>
            <person name="Mayfield S."/>
            <person name="Mueller-Roeber B."/>
            <person name="Rajamani S."/>
            <person name="Sayre R.T."/>
            <person name="Brokstein P."/>
            <person name="Dubchak I."/>
            <person name="Goodstein D."/>
            <person name="Hornick L."/>
            <person name="Huang Y.W."/>
            <person name="Jhaveri J."/>
            <person name="Luo Y."/>
            <person name="Martinez D."/>
            <person name="Ngau W.C."/>
            <person name="Otillar B."/>
            <person name="Poliakov A."/>
            <person name="Porter A."/>
            <person name="Szajkowski L."/>
            <person name="Werner G."/>
            <person name="Zhou K."/>
            <person name="Grigoriev I.V."/>
            <person name="Rokhsar D.S."/>
            <person name="Grossman A.R."/>
        </authorList>
    </citation>
    <scope>NUCLEOTIDE SEQUENCE [LARGE SCALE GENOMIC DNA]</scope>
    <source>
        <strain evidence="2">CC-503</strain>
    </source>
</reference>
<dbReference type="HOGENOM" id="CLU_511295_0_0_1"/>
<dbReference type="STRING" id="3055.A8JEQ6"/>
<name>A8JEQ6_CHLRE</name>
<gene>
    <name evidence="1" type="ORF">CHLRE_04g217911v5</name>
</gene>
<dbReference type="Gramene" id="PNW83804">
    <property type="protein sequence ID" value="PNW83804"/>
    <property type="gene ID" value="CHLRE_04g217911v5"/>
</dbReference>
<organism evidence="1 2">
    <name type="scientific">Chlamydomonas reinhardtii</name>
    <name type="common">Chlamydomonas smithii</name>
    <dbReference type="NCBI Taxonomy" id="3055"/>
    <lineage>
        <taxon>Eukaryota</taxon>
        <taxon>Viridiplantae</taxon>
        <taxon>Chlorophyta</taxon>
        <taxon>core chlorophytes</taxon>
        <taxon>Chlorophyceae</taxon>
        <taxon>CS clade</taxon>
        <taxon>Chlamydomonadales</taxon>
        <taxon>Chlamydomonadaceae</taxon>
        <taxon>Chlamydomonas</taxon>
    </lineage>
</organism>
<dbReference type="EMBL" id="CM008965">
    <property type="protein sequence ID" value="PNW83804.1"/>
    <property type="molecule type" value="Genomic_DNA"/>
</dbReference>
<dbReference type="InterPro" id="IPR052980">
    <property type="entry name" value="Crinkler_effector"/>
</dbReference>
<dbReference type="eggNOG" id="ENOG502R5I5">
    <property type="taxonomic scope" value="Eukaryota"/>
</dbReference>
<evidence type="ECO:0000313" key="2">
    <source>
        <dbReference type="Proteomes" id="UP000006906"/>
    </source>
</evidence>
<accession>A8JEQ6</accession>
<dbReference type="PANTHER" id="PTHR33129">
    <property type="entry name" value="PROTEIN KINASE DOMAIN-CONTAINING PROTEIN-RELATED"/>
    <property type="match status" value="1"/>
</dbReference>
<dbReference type="OMA" id="YSHRILE"/>
<protein>
    <submittedName>
        <fullName evidence="1">Uncharacterized protein</fullName>
    </submittedName>
</protein>
<dbReference type="RefSeq" id="XP_001701259.1">
    <property type="nucleotide sequence ID" value="XM_001701207.2"/>
</dbReference>
<dbReference type="AlphaFoldDB" id="A8JEQ6"/>
<dbReference type="OrthoDB" id="526326at2759"/>